<evidence type="ECO:0000313" key="2">
    <source>
        <dbReference type="Proteomes" id="UP000247792"/>
    </source>
</evidence>
<protein>
    <submittedName>
        <fullName evidence="1">Uncharacterized protein</fullName>
    </submittedName>
</protein>
<accession>A0A318IZB1</accession>
<reference evidence="1 2" key="1">
    <citation type="submission" date="2018-05" db="EMBL/GenBank/DDBJ databases">
        <title>Genomic Encyclopedia of Type Strains, Phase IV (KMG-IV): sequencing the most valuable type-strain genomes for metagenomic binning, comparative biology and taxonomic classification.</title>
        <authorList>
            <person name="Goeker M."/>
        </authorList>
    </citation>
    <scope>NUCLEOTIDE SEQUENCE [LARGE SCALE GENOMIC DNA]</scope>
    <source>
        <strain evidence="1 2">DSM 19792</strain>
    </source>
</reference>
<dbReference type="Proteomes" id="UP000247792">
    <property type="component" value="Unassembled WGS sequence"/>
</dbReference>
<evidence type="ECO:0000313" key="1">
    <source>
        <dbReference type="EMBL" id="PXX40273.1"/>
    </source>
</evidence>
<dbReference type="EMBL" id="QJKB01000008">
    <property type="protein sequence ID" value="PXX40273.1"/>
    <property type="molecule type" value="Genomic_DNA"/>
</dbReference>
<name>A0A318IZB1_9BURK</name>
<proteinExistence type="predicted"/>
<dbReference type="AlphaFoldDB" id="A0A318IZB1"/>
<gene>
    <name evidence="1" type="ORF">DFR42_108107</name>
</gene>
<sequence>MFCILYGFYLFVYEFYLVKSRTLQILRVFVLLRLFFDLWQYIPLLDFAMDCPYLLVICAEISIGVDFKPDFKLS</sequence>
<comment type="caution">
    <text evidence="1">The sequence shown here is derived from an EMBL/GenBank/DDBJ whole genome shotgun (WGS) entry which is preliminary data.</text>
</comment>
<keyword evidence="2" id="KW-1185">Reference proteome</keyword>
<organism evidence="1 2">
    <name type="scientific">Undibacterium pigrum</name>
    <dbReference type="NCBI Taxonomy" id="401470"/>
    <lineage>
        <taxon>Bacteria</taxon>
        <taxon>Pseudomonadati</taxon>
        <taxon>Pseudomonadota</taxon>
        <taxon>Betaproteobacteria</taxon>
        <taxon>Burkholderiales</taxon>
        <taxon>Oxalobacteraceae</taxon>
        <taxon>Undibacterium</taxon>
    </lineage>
</organism>